<evidence type="ECO:0000313" key="4">
    <source>
        <dbReference type="Proteomes" id="UP000236248"/>
    </source>
</evidence>
<dbReference type="KEGG" id="ncv:NCAV_0303"/>
<dbReference type="SUPFAM" id="SSF47794">
    <property type="entry name" value="Rad51 N-terminal domain-like"/>
    <property type="match status" value="1"/>
</dbReference>
<dbReference type="Gene3D" id="1.10.150.20">
    <property type="entry name" value="5' to 3' exonuclease, C-terminal subdomain"/>
    <property type="match status" value="1"/>
</dbReference>
<organism evidence="3 4">
    <name type="scientific">Candidatus Nitrosocaldus cavascurensis</name>
    <dbReference type="NCBI Taxonomy" id="2058097"/>
    <lineage>
        <taxon>Archaea</taxon>
        <taxon>Nitrososphaerota</taxon>
        <taxon>Nitrososphaeria</taxon>
        <taxon>Candidatus Nitrosocaldales</taxon>
        <taxon>Candidatus Nitrosocaldaceae</taxon>
        <taxon>Candidatus Nitrosocaldus</taxon>
    </lineage>
</organism>
<feature type="domain" description="DUF4332" evidence="2">
    <location>
        <begin position="162"/>
        <end position="285"/>
    </location>
</feature>
<keyword evidence="4" id="KW-1185">Reference proteome</keyword>
<dbReference type="AlphaFoldDB" id="A0A2K5APF1"/>
<reference evidence="4" key="1">
    <citation type="submission" date="2018-01" db="EMBL/GenBank/DDBJ databases">
        <authorList>
            <person name="Kerou L M."/>
        </authorList>
    </citation>
    <scope>NUCLEOTIDE SEQUENCE [LARGE SCALE GENOMIC DNA]</scope>
    <source>
        <strain evidence="4">SCU2</strain>
    </source>
</reference>
<dbReference type="GeneID" id="41594402"/>
<dbReference type="InterPro" id="IPR010995">
    <property type="entry name" value="DNA_repair_Rad51/TF_NusA_a-hlx"/>
</dbReference>
<feature type="coiled-coil region" evidence="1">
    <location>
        <begin position="15"/>
        <end position="59"/>
    </location>
</feature>
<protein>
    <recommendedName>
        <fullName evidence="2">DUF4332 domain-containing protein</fullName>
    </recommendedName>
</protein>
<keyword evidence="1" id="KW-0175">Coiled coil</keyword>
<name>A0A2K5APF1_9ARCH</name>
<sequence length="289" mass="32265">MCRIWREEVSDLSNFEDLQKILKTLREENEVLRQRVARMAELEKENEALKNRIAEMSKSFTLTVEPATLIKAIQSDLLKVDEFALKQERSTTYVVSDLNVQLKAVVTQKDDKVALALPSRAEDIRPELLSTINISIKPIPLPYRAGAQPQPQPKPRPVEVIEGIGPKLGSVLRAKGLSTVADLARASARDLTTIGIDEKSASKFIGMARLMAMSEFAGLEGMDEQAAELLVIAGKVDSREMLAKSDPEELFKILDSAIKERRVRVPKGYRLSIEDVRRWIDSARKSVGS</sequence>
<dbReference type="InterPro" id="IPR025567">
    <property type="entry name" value="DUF4332"/>
</dbReference>
<dbReference type="EMBL" id="LT981265">
    <property type="protein sequence ID" value="SPC33497.1"/>
    <property type="molecule type" value="Genomic_DNA"/>
</dbReference>
<proteinExistence type="predicted"/>
<dbReference type="RefSeq" id="WP_103287691.1">
    <property type="nucleotide sequence ID" value="NZ_LT981265.1"/>
</dbReference>
<gene>
    <name evidence="3" type="ORF">NCAV_0303</name>
</gene>
<dbReference type="Proteomes" id="UP000236248">
    <property type="component" value="Chromosome NCAV"/>
</dbReference>
<evidence type="ECO:0000313" key="3">
    <source>
        <dbReference type="EMBL" id="SPC33497.1"/>
    </source>
</evidence>
<accession>A0A2K5APF1</accession>
<dbReference type="Pfam" id="PF14229">
    <property type="entry name" value="DUF4332"/>
    <property type="match status" value="1"/>
</dbReference>
<evidence type="ECO:0000259" key="2">
    <source>
        <dbReference type="Pfam" id="PF14229"/>
    </source>
</evidence>
<evidence type="ECO:0000256" key="1">
    <source>
        <dbReference type="SAM" id="Coils"/>
    </source>
</evidence>
<dbReference type="GO" id="GO:0000166">
    <property type="term" value="F:nucleotide binding"/>
    <property type="evidence" value="ECO:0007669"/>
    <property type="project" value="InterPro"/>
</dbReference>